<proteinExistence type="predicted"/>
<reference evidence="5 6" key="1">
    <citation type="submission" date="2016-01" db="EMBL/GenBank/DDBJ databases">
        <authorList>
            <person name="Oliw E.H."/>
        </authorList>
    </citation>
    <scope>NUCLEOTIDE SEQUENCE [LARGE SCALE GENOMIC DNA]</scope>
    <source>
        <strain evidence="5 6">DY10</strain>
    </source>
</reference>
<evidence type="ECO:0000256" key="3">
    <source>
        <dbReference type="ARBA" id="ARBA00023163"/>
    </source>
</evidence>
<evidence type="ECO:0000256" key="1">
    <source>
        <dbReference type="ARBA" id="ARBA00023015"/>
    </source>
</evidence>
<dbReference type="Proteomes" id="UP000187941">
    <property type="component" value="Chromosome"/>
</dbReference>
<dbReference type="InterPro" id="IPR009057">
    <property type="entry name" value="Homeodomain-like_sf"/>
</dbReference>
<keyword evidence="2" id="KW-0238">DNA-binding</keyword>
<gene>
    <name evidence="5" type="ORF">AWR27_20825</name>
</gene>
<dbReference type="GO" id="GO:0003700">
    <property type="term" value="F:DNA-binding transcription factor activity"/>
    <property type="evidence" value="ECO:0007669"/>
    <property type="project" value="InterPro"/>
</dbReference>
<evidence type="ECO:0000313" key="5">
    <source>
        <dbReference type="EMBL" id="AQG81542.1"/>
    </source>
</evidence>
<dbReference type="SMART" id="SM00342">
    <property type="entry name" value="HTH_ARAC"/>
    <property type="match status" value="1"/>
</dbReference>
<dbReference type="KEGG" id="smon:AWR27_20825"/>
<evidence type="ECO:0000313" key="6">
    <source>
        <dbReference type="Proteomes" id="UP000187941"/>
    </source>
</evidence>
<dbReference type="GO" id="GO:0043565">
    <property type="term" value="F:sequence-specific DNA binding"/>
    <property type="evidence" value="ECO:0007669"/>
    <property type="project" value="InterPro"/>
</dbReference>
<dbReference type="OrthoDB" id="9793451at2"/>
<dbReference type="PROSITE" id="PS01124">
    <property type="entry name" value="HTH_ARAC_FAMILY_2"/>
    <property type="match status" value="1"/>
</dbReference>
<name>A0A1P9X1N0_9BACT</name>
<dbReference type="SUPFAM" id="SSF46689">
    <property type="entry name" value="Homeodomain-like"/>
    <property type="match status" value="1"/>
</dbReference>
<dbReference type="InterPro" id="IPR018060">
    <property type="entry name" value="HTH_AraC"/>
</dbReference>
<dbReference type="PANTHER" id="PTHR43280">
    <property type="entry name" value="ARAC-FAMILY TRANSCRIPTIONAL REGULATOR"/>
    <property type="match status" value="1"/>
</dbReference>
<dbReference type="PANTHER" id="PTHR43280:SF32">
    <property type="entry name" value="TRANSCRIPTIONAL REGULATORY PROTEIN"/>
    <property type="match status" value="1"/>
</dbReference>
<sequence>MNTDQIPYFATINHFLTAIQASHRTANDALFCLRVEDTFPHTVDVMPPFRKGFYFISFITDTGDTQIGYDDRQVSNLQTYLVFQSPGHLFSWHRDRTVRGYLIYFTKEAFQFFRPDFDDEFPFFNVLHTNFFNLQQDHFARFAPLLDEVFAAYRRWPLPTDPPIAALKLLAVLYECRAFVADLNRYEQRFSTPEQRTLKRFRELVGNFYLDKRTVEDYADLLNITPQYLSGLVKTATGQRPLHIISQKLVDEAKILLRYTANDISEVAYQLNFSDPANFGRFFKKHTQKTPLEYRRETALQN</sequence>
<organism evidence="5 6">
    <name type="scientific">Spirosoma montaniterrae</name>
    <dbReference type="NCBI Taxonomy" id="1178516"/>
    <lineage>
        <taxon>Bacteria</taxon>
        <taxon>Pseudomonadati</taxon>
        <taxon>Bacteroidota</taxon>
        <taxon>Cytophagia</taxon>
        <taxon>Cytophagales</taxon>
        <taxon>Cytophagaceae</taxon>
        <taxon>Spirosoma</taxon>
    </lineage>
</organism>
<dbReference type="STRING" id="1178516.AWR27_20825"/>
<keyword evidence="6" id="KW-1185">Reference proteome</keyword>
<feature type="domain" description="HTH araC/xylS-type" evidence="4">
    <location>
        <begin position="199"/>
        <end position="297"/>
    </location>
</feature>
<dbReference type="EMBL" id="CP014263">
    <property type="protein sequence ID" value="AQG81542.1"/>
    <property type="molecule type" value="Genomic_DNA"/>
</dbReference>
<dbReference type="Pfam" id="PF12833">
    <property type="entry name" value="HTH_18"/>
    <property type="match status" value="1"/>
</dbReference>
<protein>
    <recommendedName>
        <fullName evidence="4">HTH araC/xylS-type domain-containing protein</fullName>
    </recommendedName>
</protein>
<keyword evidence="1" id="KW-0805">Transcription regulation</keyword>
<accession>A0A1P9X1N0</accession>
<dbReference type="AlphaFoldDB" id="A0A1P9X1N0"/>
<evidence type="ECO:0000256" key="2">
    <source>
        <dbReference type="ARBA" id="ARBA00023125"/>
    </source>
</evidence>
<evidence type="ECO:0000259" key="4">
    <source>
        <dbReference type="PROSITE" id="PS01124"/>
    </source>
</evidence>
<dbReference type="Gene3D" id="1.10.10.60">
    <property type="entry name" value="Homeodomain-like"/>
    <property type="match status" value="1"/>
</dbReference>
<dbReference type="RefSeq" id="WP_077133004.1">
    <property type="nucleotide sequence ID" value="NZ_CP014263.1"/>
</dbReference>
<keyword evidence="3" id="KW-0804">Transcription</keyword>